<evidence type="ECO:0000313" key="2">
    <source>
        <dbReference type="Proteomes" id="UP001519460"/>
    </source>
</evidence>
<gene>
    <name evidence="1" type="ORF">BaRGS_00005718</name>
</gene>
<feature type="non-terminal residue" evidence="1">
    <location>
        <position position="70"/>
    </location>
</feature>
<dbReference type="EMBL" id="JACVVK020000022">
    <property type="protein sequence ID" value="KAK7503092.1"/>
    <property type="molecule type" value="Genomic_DNA"/>
</dbReference>
<dbReference type="Proteomes" id="UP001519460">
    <property type="component" value="Unassembled WGS sequence"/>
</dbReference>
<accession>A0ABD0LUV0</accession>
<keyword evidence="2" id="KW-1185">Reference proteome</keyword>
<sequence>MASLPITLKETALLMFLDIPYRVWLPWQTLIERLCSLLQQFCWIMVMLEVLSCAGFASWGFNTSCVNEGI</sequence>
<name>A0ABD0LUV0_9CAEN</name>
<evidence type="ECO:0000313" key="1">
    <source>
        <dbReference type="EMBL" id="KAK7503092.1"/>
    </source>
</evidence>
<reference evidence="1 2" key="1">
    <citation type="journal article" date="2023" name="Sci. Data">
        <title>Genome assembly of the Korean intertidal mud-creeper Batillaria attramentaria.</title>
        <authorList>
            <person name="Patra A.K."/>
            <person name="Ho P.T."/>
            <person name="Jun S."/>
            <person name="Lee S.J."/>
            <person name="Kim Y."/>
            <person name="Won Y.J."/>
        </authorList>
    </citation>
    <scope>NUCLEOTIDE SEQUENCE [LARGE SCALE GENOMIC DNA]</scope>
    <source>
        <strain evidence="1">Wonlab-2016</strain>
    </source>
</reference>
<proteinExistence type="predicted"/>
<dbReference type="AlphaFoldDB" id="A0ABD0LUV0"/>
<comment type="caution">
    <text evidence="1">The sequence shown here is derived from an EMBL/GenBank/DDBJ whole genome shotgun (WGS) entry which is preliminary data.</text>
</comment>
<protein>
    <submittedName>
        <fullName evidence="1">Uncharacterized protein</fullName>
    </submittedName>
</protein>
<organism evidence="1 2">
    <name type="scientific">Batillaria attramentaria</name>
    <dbReference type="NCBI Taxonomy" id="370345"/>
    <lineage>
        <taxon>Eukaryota</taxon>
        <taxon>Metazoa</taxon>
        <taxon>Spiralia</taxon>
        <taxon>Lophotrochozoa</taxon>
        <taxon>Mollusca</taxon>
        <taxon>Gastropoda</taxon>
        <taxon>Caenogastropoda</taxon>
        <taxon>Sorbeoconcha</taxon>
        <taxon>Cerithioidea</taxon>
        <taxon>Batillariidae</taxon>
        <taxon>Batillaria</taxon>
    </lineage>
</organism>